<evidence type="ECO:0000256" key="7">
    <source>
        <dbReference type="SAM" id="Phobius"/>
    </source>
</evidence>
<evidence type="ECO:0000256" key="1">
    <source>
        <dbReference type="ARBA" id="ARBA00004651"/>
    </source>
</evidence>
<feature type="transmembrane region" description="Helical" evidence="7">
    <location>
        <begin position="174"/>
        <end position="194"/>
    </location>
</feature>
<feature type="transmembrane region" description="Helical" evidence="7">
    <location>
        <begin position="99"/>
        <end position="121"/>
    </location>
</feature>
<organism evidence="8 9">
    <name type="scientific">Planosporangium thailandense</name>
    <dbReference type="NCBI Taxonomy" id="765197"/>
    <lineage>
        <taxon>Bacteria</taxon>
        <taxon>Bacillati</taxon>
        <taxon>Actinomycetota</taxon>
        <taxon>Actinomycetes</taxon>
        <taxon>Micromonosporales</taxon>
        <taxon>Micromonosporaceae</taxon>
        <taxon>Planosporangium</taxon>
    </lineage>
</organism>
<feature type="transmembrane region" description="Helical" evidence="7">
    <location>
        <begin position="284"/>
        <end position="302"/>
    </location>
</feature>
<comment type="caution">
    <text evidence="8">The sequence shown here is derived from an EMBL/GenBank/DDBJ whole genome shotgun (WGS) entry which is preliminary data.</text>
</comment>
<evidence type="ECO:0000256" key="2">
    <source>
        <dbReference type="ARBA" id="ARBA00022475"/>
    </source>
</evidence>
<accession>A0ABX0XT28</accession>
<sequence>MSVAPPAGRSPRPAATRAHRRWIRALAVAAIVVAAGYALWRGLPPPAELVGALRSARGGWLALATLAEAVSIGMFARQQRRLLTAFGVPVSLRRSLALAYARSAIAVIAPAGGALSAGYAFRQFRTRGASAQVAMAATTVCGVLSLTGLVLLYAVGAVPLAAVGPARYPVSGSWPAATAAVLAAAVVIGIVAVVARRRRWPYPAAVRRLATAVAGLGPVRGTLAAVTALPRRDWLAALAFAAASWLSDLACLLASAHAFTLPLSPAALAVGYLTVQLVRQVPATPGGVGVVEASLLIVLVSTGAPRGPAAAAVLVYRLLSCWAVLPVGLAAWAALRPGRPAPDPGDRELELAGQHSLRGEKS</sequence>
<feature type="transmembrane region" description="Helical" evidence="7">
    <location>
        <begin position="314"/>
        <end position="335"/>
    </location>
</feature>
<feature type="transmembrane region" description="Helical" evidence="7">
    <location>
        <begin position="133"/>
        <end position="154"/>
    </location>
</feature>
<evidence type="ECO:0000313" key="9">
    <source>
        <dbReference type="Proteomes" id="UP000722989"/>
    </source>
</evidence>
<name>A0ABX0XT28_9ACTN</name>
<dbReference type="PANTHER" id="PTHR39087">
    <property type="entry name" value="UPF0104 MEMBRANE PROTEIN MJ1595"/>
    <property type="match status" value="1"/>
</dbReference>
<feature type="transmembrane region" description="Helical" evidence="7">
    <location>
        <begin position="234"/>
        <end position="254"/>
    </location>
</feature>
<evidence type="ECO:0000256" key="3">
    <source>
        <dbReference type="ARBA" id="ARBA00022692"/>
    </source>
</evidence>
<proteinExistence type="predicted"/>
<dbReference type="RefSeq" id="WP_167923455.1">
    <property type="nucleotide sequence ID" value="NZ_JAATVY010000001.1"/>
</dbReference>
<feature type="region of interest" description="Disordered" evidence="6">
    <location>
        <begin position="340"/>
        <end position="362"/>
    </location>
</feature>
<dbReference type="InterPro" id="IPR022791">
    <property type="entry name" value="L-PG_synthase/AglD"/>
</dbReference>
<dbReference type="PANTHER" id="PTHR39087:SF2">
    <property type="entry name" value="UPF0104 MEMBRANE PROTEIN MJ1595"/>
    <property type="match status" value="1"/>
</dbReference>
<gene>
    <name evidence="8" type="ORF">HC031_02530</name>
</gene>
<dbReference type="Pfam" id="PF03706">
    <property type="entry name" value="LPG_synthase_TM"/>
    <property type="match status" value="1"/>
</dbReference>
<protein>
    <submittedName>
        <fullName evidence="8">Flippase-like domain-containing protein</fullName>
    </submittedName>
</protein>
<keyword evidence="5 7" id="KW-0472">Membrane</keyword>
<keyword evidence="9" id="KW-1185">Reference proteome</keyword>
<evidence type="ECO:0000256" key="4">
    <source>
        <dbReference type="ARBA" id="ARBA00022989"/>
    </source>
</evidence>
<keyword evidence="4 7" id="KW-1133">Transmembrane helix</keyword>
<dbReference type="EMBL" id="JAATVY010000001">
    <property type="protein sequence ID" value="NJC68605.1"/>
    <property type="molecule type" value="Genomic_DNA"/>
</dbReference>
<keyword evidence="3 7" id="KW-0812">Transmembrane</keyword>
<evidence type="ECO:0000256" key="6">
    <source>
        <dbReference type="SAM" id="MobiDB-lite"/>
    </source>
</evidence>
<comment type="subcellular location">
    <subcellularLocation>
        <location evidence="1">Cell membrane</location>
        <topology evidence="1">Multi-pass membrane protein</topology>
    </subcellularLocation>
</comment>
<reference evidence="8 9" key="1">
    <citation type="submission" date="2020-03" db="EMBL/GenBank/DDBJ databases">
        <title>WGS of the type strain of Planosporangium spp.</title>
        <authorList>
            <person name="Thawai C."/>
        </authorList>
    </citation>
    <scope>NUCLEOTIDE SEQUENCE [LARGE SCALE GENOMIC DNA]</scope>
    <source>
        <strain evidence="8 9">TBRC 5610</strain>
    </source>
</reference>
<keyword evidence="2" id="KW-1003">Cell membrane</keyword>
<evidence type="ECO:0000313" key="8">
    <source>
        <dbReference type="EMBL" id="NJC68605.1"/>
    </source>
</evidence>
<dbReference type="Proteomes" id="UP000722989">
    <property type="component" value="Unassembled WGS sequence"/>
</dbReference>
<feature type="transmembrane region" description="Helical" evidence="7">
    <location>
        <begin position="21"/>
        <end position="40"/>
    </location>
</feature>
<evidence type="ECO:0000256" key="5">
    <source>
        <dbReference type="ARBA" id="ARBA00023136"/>
    </source>
</evidence>